<gene>
    <name evidence="1" type="ORF">ACFP81_10715</name>
</gene>
<name>A0ABW1YFT7_9DEIO</name>
<reference evidence="2" key="1">
    <citation type="journal article" date="2019" name="Int. J. Syst. Evol. Microbiol.">
        <title>The Global Catalogue of Microorganisms (GCM) 10K type strain sequencing project: providing services to taxonomists for standard genome sequencing and annotation.</title>
        <authorList>
            <consortium name="The Broad Institute Genomics Platform"/>
            <consortium name="The Broad Institute Genome Sequencing Center for Infectious Disease"/>
            <person name="Wu L."/>
            <person name="Ma J."/>
        </authorList>
    </citation>
    <scope>NUCLEOTIDE SEQUENCE [LARGE SCALE GENOMIC DNA]</scope>
    <source>
        <strain evidence="2">CGMCC 1.15772</strain>
    </source>
</reference>
<organism evidence="1 2">
    <name type="scientific">Deinococcus lacus</name>
    <dbReference type="NCBI Taxonomy" id="392561"/>
    <lineage>
        <taxon>Bacteria</taxon>
        <taxon>Thermotogati</taxon>
        <taxon>Deinococcota</taxon>
        <taxon>Deinococci</taxon>
        <taxon>Deinococcales</taxon>
        <taxon>Deinococcaceae</taxon>
        <taxon>Deinococcus</taxon>
    </lineage>
</organism>
<dbReference type="Proteomes" id="UP001596297">
    <property type="component" value="Unassembled WGS sequence"/>
</dbReference>
<dbReference type="RefSeq" id="WP_380083446.1">
    <property type="nucleotide sequence ID" value="NZ_JBHSWD010000001.1"/>
</dbReference>
<accession>A0ABW1YFT7</accession>
<comment type="caution">
    <text evidence="1">The sequence shown here is derived from an EMBL/GenBank/DDBJ whole genome shotgun (WGS) entry which is preliminary data.</text>
</comment>
<dbReference type="EMBL" id="JBHSWD010000001">
    <property type="protein sequence ID" value="MFC6592420.1"/>
    <property type="molecule type" value="Genomic_DNA"/>
</dbReference>
<protein>
    <submittedName>
        <fullName evidence="1">Uncharacterized protein</fullName>
    </submittedName>
</protein>
<proteinExistence type="predicted"/>
<keyword evidence="2" id="KW-1185">Reference proteome</keyword>
<sequence>MKPKKSVPIEKRARQFENAAAAALTYLGKLSSYSPEDIRRIAESPEGRQMGTAIRSKQVRERLLEVLEAWGELEEPVRTIDAEPLIEVLPPERQSKTLDQLH</sequence>
<evidence type="ECO:0000313" key="2">
    <source>
        <dbReference type="Proteomes" id="UP001596297"/>
    </source>
</evidence>
<evidence type="ECO:0000313" key="1">
    <source>
        <dbReference type="EMBL" id="MFC6592420.1"/>
    </source>
</evidence>